<dbReference type="SUPFAM" id="SSF54909">
    <property type="entry name" value="Dimeric alpha+beta barrel"/>
    <property type="match status" value="1"/>
</dbReference>
<dbReference type="RefSeq" id="XP_016248799.1">
    <property type="nucleotide sequence ID" value="XM_016395380.1"/>
</dbReference>
<dbReference type="AlphaFoldDB" id="A0A0D2CBY5"/>
<dbReference type="GeneID" id="27347430"/>
<sequence length="120" mass="14072">MSYEEFHHYWTNVHGRMFLEMDVVRKHCLRYEQWQDDPEERKAVEDAFGMDHSGWDGLAVLTFDSIEGAKAVYHDPEFVKFATEDEPRFCKYPGVSKRVAVVGKPHIAWNKDDSVGYYGH</sequence>
<comment type="similarity">
    <text evidence="1">Belongs to the tpcK family.</text>
</comment>
<protein>
    <recommendedName>
        <fullName evidence="2">EthD domain-containing protein</fullName>
    </recommendedName>
</protein>
<dbReference type="Proteomes" id="UP000054466">
    <property type="component" value="Unassembled WGS sequence"/>
</dbReference>
<accession>A0A0D2CBY5</accession>
<evidence type="ECO:0000256" key="1">
    <source>
        <dbReference type="ARBA" id="ARBA00005986"/>
    </source>
</evidence>
<dbReference type="Pfam" id="PF07110">
    <property type="entry name" value="EthD"/>
    <property type="match status" value="1"/>
</dbReference>
<dbReference type="GO" id="GO:0016491">
    <property type="term" value="F:oxidoreductase activity"/>
    <property type="evidence" value="ECO:0007669"/>
    <property type="project" value="InterPro"/>
</dbReference>
<dbReference type="VEuPathDB" id="FungiDB:PV07_08236"/>
<dbReference type="OrthoDB" id="4133977at2759"/>
<feature type="domain" description="EthD" evidence="2">
    <location>
        <begin position="1"/>
        <end position="89"/>
    </location>
</feature>
<reference evidence="3 4" key="1">
    <citation type="submission" date="2015-01" db="EMBL/GenBank/DDBJ databases">
        <title>The Genome Sequence of Cladophialophora immunda CBS83496.</title>
        <authorList>
            <consortium name="The Broad Institute Genomics Platform"/>
            <person name="Cuomo C."/>
            <person name="de Hoog S."/>
            <person name="Gorbushina A."/>
            <person name="Stielow B."/>
            <person name="Teixiera M."/>
            <person name="Abouelleil A."/>
            <person name="Chapman S.B."/>
            <person name="Priest M."/>
            <person name="Young S.K."/>
            <person name="Wortman J."/>
            <person name="Nusbaum C."/>
            <person name="Birren B."/>
        </authorList>
    </citation>
    <scope>NUCLEOTIDE SEQUENCE [LARGE SCALE GENOMIC DNA]</scope>
    <source>
        <strain evidence="3 4">CBS 83496</strain>
    </source>
</reference>
<dbReference type="STRING" id="569365.A0A0D2CBY5"/>
<dbReference type="EMBL" id="KN847043">
    <property type="protein sequence ID" value="KIW28583.1"/>
    <property type="molecule type" value="Genomic_DNA"/>
</dbReference>
<dbReference type="Gene3D" id="3.30.70.100">
    <property type="match status" value="1"/>
</dbReference>
<dbReference type="InterPro" id="IPR011008">
    <property type="entry name" value="Dimeric_a/b-barrel"/>
</dbReference>
<proteinExistence type="inferred from homology"/>
<gene>
    <name evidence="3" type="ORF">PV07_08236</name>
</gene>
<evidence type="ECO:0000259" key="2">
    <source>
        <dbReference type="Pfam" id="PF07110"/>
    </source>
</evidence>
<name>A0A0D2CBY5_9EURO</name>
<dbReference type="InterPro" id="IPR009799">
    <property type="entry name" value="EthD_dom"/>
</dbReference>
<keyword evidence="4" id="KW-1185">Reference proteome</keyword>
<organism evidence="3 4">
    <name type="scientific">Cladophialophora immunda</name>
    <dbReference type="NCBI Taxonomy" id="569365"/>
    <lineage>
        <taxon>Eukaryota</taxon>
        <taxon>Fungi</taxon>
        <taxon>Dikarya</taxon>
        <taxon>Ascomycota</taxon>
        <taxon>Pezizomycotina</taxon>
        <taxon>Eurotiomycetes</taxon>
        <taxon>Chaetothyriomycetidae</taxon>
        <taxon>Chaetothyriales</taxon>
        <taxon>Herpotrichiellaceae</taxon>
        <taxon>Cladophialophora</taxon>
    </lineage>
</organism>
<evidence type="ECO:0000313" key="4">
    <source>
        <dbReference type="Proteomes" id="UP000054466"/>
    </source>
</evidence>
<dbReference type="HOGENOM" id="CLU_115019_3_1_1"/>
<evidence type="ECO:0000313" key="3">
    <source>
        <dbReference type="EMBL" id="KIW28583.1"/>
    </source>
</evidence>